<sequence>MIEVPEAPANHSTTLDTNSIPLGESSWRAILKHVQKVGDEAETSYLEIKSTLDITDEHGRIKIGNQAKVKIAKFLLGAANRLPKDAARHFQGYAVLVVGAEKENVQGIPRGIEQHDLENALGPYLDSQFPGFELGRLPISETKEVLFIIAIPPEEGQPIYPCHKNYQSNHKADRLRDGAIYVRASSNTREAKSGEVLALVKRAQCQQKPPIDLEVSLNGPIYRVGRINEIMNSLYDSEEEDFKDEITKRHQQENAPEPFLQISFPSIVAPPSSSSMKEALTFWRDRRPKYISTGRKHLLGASLDISRIQVVSRGRFIAKPHLSVVFHNCEILNWISPNDADWEKMVEPVIRSTDIFENRYNVGNFSVNIPQVDPYFGNDFDNAWVTLEAESFRPDTPWSNRSATCILLARDISAERIEVTWSLTEDDNDEVTTGNFSIATEPIVDAADLVLKLFCNEK</sequence>
<dbReference type="AlphaFoldDB" id="A0AAE4FZQ7"/>
<dbReference type="EMBL" id="JAMZMH010000002">
    <property type="protein sequence ID" value="MDT0247904.1"/>
    <property type="molecule type" value="Genomic_DNA"/>
</dbReference>
<accession>A0AAE4FZQ7</accession>
<dbReference type="RefSeq" id="WP_311372132.1">
    <property type="nucleotide sequence ID" value="NZ_CAUQQU010000004.1"/>
</dbReference>
<gene>
    <name evidence="1" type="ORF">RMW62_02260</name>
</gene>
<dbReference type="Proteomes" id="UP001180729">
    <property type="component" value="Unassembled WGS sequence"/>
</dbReference>
<comment type="caution">
    <text evidence="1">The sequence shown here is derived from an EMBL/GenBank/DDBJ whole genome shotgun (WGS) entry which is preliminary data.</text>
</comment>
<proteinExistence type="predicted"/>
<reference evidence="1" key="1">
    <citation type="submission" date="2022-06" db="EMBL/GenBank/DDBJ databases">
        <title>Draft Genome Sequences of Three Actinomyces oris Strains, Isolated from Healthy Human Feces.</title>
        <authorList>
            <person name="Ye Y."/>
            <person name="Liu C."/>
            <person name="Zhao J."/>
            <person name="Xu J."/>
            <person name="Huang H."/>
            <person name="Wang B."/>
            <person name="Wei J."/>
            <person name="Jing X."/>
        </authorList>
    </citation>
    <scope>NUCLEOTIDE SEQUENCE</scope>
    <source>
        <strain evidence="1">CNGBCC1803368</strain>
    </source>
</reference>
<organism evidence="1 2">
    <name type="scientific">Actinomyces oris</name>
    <dbReference type="NCBI Taxonomy" id="544580"/>
    <lineage>
        <taxon>Bacteria</taxon>
        <taxon>Bacillati</taxon>
        <taxon>Actinomycetota</taxon>
        <taxon>Actinomycetes</taxon>
        <taxon>Actinomycetales</taxon>
        <taxon>Actinomycetaceae</taxon>
        <taxon>Actinomyces</taxon>
    </lineage>
</organism>
<protein>
    <recommendedName>
        <fullName evidence="3">Schlafen AlbA-2 domain-containing protein</fullName>
    </recommendedName>
</protein>
<name>A0AAE4FZQ7_9ACTO</name>
<evidence type="ECO:0000313" key="1">
    <source>
        <dbReference type="EMBL" id="MDT0247904.1"/>
    </source>
</evidence>
<evidence type="ECO:0008006" key="3">
    <source>
        <dbReference type="Google" id="ProtNLM"/>
    </source>
</evidence>
<evidence type="ECO:0000313" key="2">
    <source>
        <dbReference type="Proteomes" id="UP001180729"/>
    </source>
</evidence>